<keyword evidence="2" id="KW-1185">Reference proteome</keyword>
<protein>
    <submittedName>
        <fullName evidence="1">Uncharacterized protein</fullName>
    </submittedName>
</protein>
<proteinExistence type="predicted"/>
<name>A0ABU1WL42_9BURK</name>
<dbReference type="RefSeq" id="WP_310314882.1">
    <property type="nucleotide sequence ID" value="NZ_JAVDWU010000003.1"/>
</dbReference>
<evidence type="ECO:0000313" key="1">
    <source>
        <dbReference type="EMBL" id="MDR7149963.1"/>
    </source>
</evidence>
<organism evidence="1 2">
    <name type="scientific">Hydrogenophaga palleronii</name>
    <dbReference type="NCBI Taxonomy" id="65655"/>
    <lineage>
        <taxon>Bacteria</taxon>
        <taxon>Pseudomonadati</taxon>
        <taxon>Pseudomonadota</taxon>
        <taxon>Betaproteobacteria</taxon>
        <taxon>Burkholderiales</taxon>
        <taxon>Comamonadaceae</taxon>
        <taxon>Hydrogenophaga</taxon>
    </lineage>
</organism>
<evidence type="ECO:0000313" key="2">
    <source>
        <dbReference type="Proteomes" id="UP001265700"/>
    </source>
</evidence>
<reference evidence="1 2" key="1">
    <citation type="submission" date="2023-07" db="EMBL/GenBank/DDBJ databases">
        <title>Sorghum-associated microbial communities from plants grown in Nebraska, USA.</title>
        <authorList>
            <person name="Schachtman D."/>
        </authorList>
    </citation>
    <scope>NUCLEOTIDE SEQUENCE [LARGE SCALE GENOMIC DNA]</scope>
    <source>
        <strain evidence="1 2">4249</strain>
    </source>
</reference>
<comment type="caution">
    <text evidence="1">The sequence shown here is derived from an EMBL/GenBank/DDBJ whole genome shotgun (WGS) entry which is preliminary data.</text>
</comment>
<gene>
    <name evidence="1" type="ORF">J2W49_001918</name>
</gene>
<dbReference type="Proteomes" id="UP001265700">
    <property type="component" value="Unassembled WGS sequence"/>
</dbReference>
<accession>A0ABU1WL42</accession>
<sequence>MSISNVPSSGAGNVGMSSGLNMLQNGGAQLSAAGTQAASKDGTDMMAQIQQTAAMQMKFQTEMGLIQMIVKMNEALAKMFKAIGEAIKGLA</sequence>
<dbReference type="EMBL" id="JAVDWU010000003">
    <property type="protein sequence ID" value="MDR7149963.1"/>
    <property type="molecule type" value="Genomic_DNA"/>
</dbReference>